<comment type="caution">
    <text evidence="2">The sequence shown here is derived from an EMBL/GenBank/DDBJ whole genome shotgun (WGS) entry which is preliminary data.</text>
</comment>
<evidence type="ECO:0000313" key="3">
    <source>
        <dbReference type="Proteomes" id="UP000471745"/>
    </source>
</evidence>
<accession>A0A9X5CLI9</accession>
<sequence>LGVGFASGGWVDRAAGTVVDHPLLGWREVPAREVLRARTGLPVHVDGHARALADAERLFGRAGGSALHLFAGNIVDAAFATRDEVHHGPRSQAGAISHLPLAGGTERCPCGRTG</sequence>
<reference evidence="2 3" key="1">
    <citation type="submission" date="2020-01" db="EMBL/GenBank/DDBJ databases">
        <title>Insect and environment-associated Actinomycetes.</title>
        <authorList>
            <person name="Currrie C."/>
            <person name="Chevrette M."/>
            <person name="Carlson C."/>
            <person name="Stubbendieck R."/>
            <person name="Wendt-Pienkowski E."/>
        </authorList>
    </citation>
    <scope>NUCLEOTIDE SEQUENCE [LARGE SCALE GENOMIC DNA]</scope>
    <source>
        <strain evidence="2 3">SID8189</strain>
    </source>
</reference>
<feature type="non-terminal residue" evidence="2">
    <location>
        <position position="1"/>
    </location>
</feature>
<dbReference type="InterPro" id="IPR000600">
    <property type="entry name" value="ROK"/>
</dbReference>
<dbReference type="Pfam" id="PF00480">
    <property type="entry name" value="ROK"/>
    <property type="match status" value="1"/>
</dbReference>
<dbReference type="PANTHER" id="PTHR18964">
    <property type="entry name" value="ROK (REPRESSOR, ORF, KINASE) FAMILY"/>
    <property type="match status" value="1"/>
</dbReference>
<comment type="similarity">
    <text evidence="1">Belongs to the ROK (NagC/XylR) family.</text>
</comment>
<dbReference type="RefSeq" id="WP_163088935.1">
    <property type="nucleotide sequence ID" value="NZ_JAAGNA010000495.1"/>
</dbReference>
<dbReference type="SUPFAM" id="SSF53067">
    <property type="entry name" value="Actin-like ATPase domain"/>
    <property type="match status" value="2"/>
</dbReference>
<dbReference type="Gene3D" id="3.30.420.40">
    <property type="match status" value="2"/>
</dbReference>
<evidence type="ECO:0000256" key="1">
    <source>
        <dbReference type="ARBA" id="ARBA00006479"/>
    </source>
</evidence>
<dbReference type="Proteomes" id="UP000471745">
    <property type="component" value="Unassembled WGS sequence"/>
</dbReference>
<dbReference type="EMBL" id="JAAGNA010000495">
    <property type="protein sequence ID" value="NEC49687.1"/>
    <property type="molecule type" value="Genomic_DNA"/>
</dbReference>
<dbReference type="InterPro" id="IPR043129">
    <property type="entry name" value="ATPase_NBD"/>
</dbReference>
<evidence type="ECO:0000313" key="2">
    <source>
        <dbReference type="EMBL" id="NEC49687.1"/>
    </source>
</evidence>
<dbReference type="AlphaFoldDB" id="A0A9X5CLI9"/>
<organism evidence="2 3">
    <name type="scientific">Actinospica acidiphila</name>
    <dbReference type="NCBI Taxonomy" id="304899"/>
    <lineage>
        <taxon>Bacteria</taxon>
        <taxon>Bacillati</taxon>
        <taxon>Actinomycetota</taxon>
        <taxon>Actinomycetes</taxon>
        <taxon>Catenulisporales</taxon>
        <taxon>Actinospicaceae</taxon>
        <taxon>Actinospica</taxon>
    </lineage>
</organism>
<feature type="non-terminal residue" evidence="2">
    <location>
        <position position="114"/>
    </location>
</feature>
<name>A0A9X5CLI9_9ACTN</name>
<protein>
    <submittedName>
        <fullName evidence="2">ROK family protein</fullName>
    </submittedName>
</protein>
<dbReference type="PANTHER" id="PTHR18964:SF149">
    <property type="entry name" value="BIFUNCTIONAL UDP-N-ACETYLGLUCOSAMINE 2-EPIMERASE_N-ACETYLMANNOSAMINE KINASE"/>
    <property type="match status" value="1"/>
</dbReference>
<proteinExistence type="inferred from homology"/>
<keyword evidence="3" id="KW-1185">Reference proteome</keyword>
<gene>
    <name evidence="2" type="ORF">G3I18_14035</name>
</gene>